<gene>
    <name evidence="2" type="ORF">RF11_14266</name>
</gene>
<proteinExistence type="predicted"/>
<accession>A0A0C2MVJ9</accession>
<dbReference type="AlphaFoldDB" id="A0A0C2MVJ9"/>
<feature type="signal peptide" evidence="1">
    <location>
        <begin position="1"/>
        <end position="24"/>
    </location>
</feature>
<evidence type="ECO:0000256" key="1">
    <source>
        <dbReference type="SAM" id="SignalP"/>
    </source>
</evidence>
<feature type="chain" id="PRO_5002152594" evidence="1">
    <location>
        <begin position="25"/>
        <end position="342"/>
    </location>
</feature>
<protein>
    <submittedName>
        <fullName evidence="2">Uncharacterized protein</fullName>
    </submittedName>
</protein>
<dbReference type="Proteomes" id="UP000031668">
    <property type="component" value="Unassembled WGS sequence"/>
</dbReference>
<dbReference type="EMBL" id="JWZT01003745">
    <property type="protein sequence ID" value="KII65637.1"/>
    <property type="molecule type" value="Genomic_DNA"/>
</dbReference>
<evidence type="ECO:0000313" key="2">
    <source>
        <dbReference type="EMBL" id="KII65637.1"/>
    </source>
</evidence>
<reference evidence="2 3" key="1">
    <citation type="journal article" date="2014" name="Genome Biol. Evol.">
        <title>The genome of the myxosporean Thelohanellus kitauei shows adaptations to nutrient acquisition within its fish host.</title>
        <authorList>
            <person name="Yang Y."/>
            <person name="Xiong J."/>
            <person name="Zhou Z."/>
            <person name="Huo F."/>
            <person name="Miao W."/>
            <person name="Ran C."/>
            <person name="Liu Y."/>
            <person name="Zhang J."/>
            <person name="Feng J."/>
            <person name="Wang M."/>
            <person name="Wang M."/>
            <person name="Wang L."/>
            <person name="Yao B."/>
        </authorList>
    </citation>
    <scope>NUCLEOTIDE SEQUENCE [LARGE SCALE GENOMIC DNA]</scope>
    <source>
        <strain evidence="2">Wuqing</strain>
    </source>
</reference>
<keyword evidence="3" id="KW-1185">Reference proteome</keyword>
<organism evidence="2 3">
    <name type="scientific">Thelohanellus kitauei</name>
    <name type="common">Myxosporean</name>
    <dbReference type="NCBI Taxonomy" id="669202"/>
    <lineage>
        <taxon>Eukaryota</taxon>
        <taxon>Metazoa</taxon>
        <taxon>Cnidaria</taxon>
        <taxon>Myxozoa</taxon>
        <taxon>Myxosporea</taxon>
        <taxon>Bivalvulida</taxon>
        <taxon>Platysporina</taxon>
        <taxon>Myxobolidae</taxon>
        <taxon>Thelohanellus</taxon>
    </lineage>
</organism>
<comment type="caution">
    <text evidence="2">The sequence shown here is derived from an EMBL/GenBank/DDBJ whole genome shotgun (WGS) entry which is preliminary data.</text>
</comment>
<keyword evidence="1" id="KW-0732">Signal</keyword>
<sequence length="342" mass="39926">MQGCKNNNTGFSLALLVFWREIKSIVDNNEHKYQYKIPYHIFVQNIMKNVKNIIKIARNNVEISQNRQQSYFDKSQHTSIKHSVGPFFIESIDHPNYAVTGLMNPTIRRKVHFNNIFKGRNPEGEPINQDKIADGVEDPCQREHQYSPVDTLKRSRKRPQRYVIDYDKREWSDTLSVITIASMNKLSDEELASHQAVFRDGVSLKYFRSLDVKVQRSYKLVKQALNSRFFANSTRSSLALDHCQKASFKVLGFLRDKFCIYRISPVELTEMLAAREEAKTIDQVIAIYIKKQNAKELYGAKTCNLKIEDLTKVREYEIDALKTRRPRNVKISPLTCFFFNKI</sequence>
<name>A0A0C2MVJ9_THEKT</name>
<evidence type="ECO:0000313" key="3">
    <source>
        <dbReference type="Proteomes" id="UP000031668"/>
    </source>
</evidence>